<accession>A0A382NR83</accession>
<proteinExistence type="predicted"/>
<organism evidence="1">
    <name type="scientific">marine metagenome</name>
    <dbReference type="NCBI Taxonomy" id="408172"/>
    <lineage>
        <taxon>unclassified sequences</taxon>
        <taxon>metagenomes</taxon>
        <taxon>ecological metagenomes</taxon>
    </lineage>
</organism>
<evidence type="ECO:0000313" key="1">
    <source>
        <dbReference type="EMBL" id="SVC63689.1"/>
    </source>
</evidence>
<dbReference type="Pfam" id="PF13730">
    <property type="entry name" value="HTH_36"/>
    <property type="match status" value="1"/>
</dbReference>
<gene>
    <name evidence="1" type="ORF">METZ01_LOCUS316543</name>
</gene>
<reference evidence="1" key="1">
    <citation type="submission" date="2018-05" db="EMBL/GenBank/DDBJ databases">
        <authorList>
            <person name="Lanie J.A."/>
            <person name="Ng W.-L."/>
            <person name="Kazmierczak K.M."/>
            <person name="Andrzejewski T.M."/>
            <person name="Davidsen T.M."/>
            <person name="Wayne K.J."/>
            <person name="Tettelin H."/>
            <person name="Glass J.I."/>
            <person name="Rusch D."/>
            <person name="Podicherti R."/>
            <person name="Tsui H.-C.T."/>
            <person name="Winkler M.E."/>
        </authorList>
    </citation>
    <scope>NUCLEOTIDE SEQUENCE</scope>
</reference>
<dbReference type="InterPro" id="IPR036388">
    <property type="entry name" value="WH-like_DNA-bd_sf"/>
</dbReference>
<dbReference type="EMBL" id="UINC01102228">
    <property type="protein sequence ID" value="SVC63689.1"/>
    <property type="molecule type" value="Genomic_DNA"/>
</dbReference>
<name>A0A382NR83_9ZZZZ</name>
<evidence type="ECO:0008006" key="2">
    <source>
        <dbReference type="Google" id="ProtNLM"/>
    </source>
</evidence>
<protein>
    <recommendedName>
        <fullName evidence="2">HTH marR-type domain-containing protein</fullName>
    </recommendedName>
</protein>
<sequence length="146" mass="17057">MKEKEPHEEVLEDYEKVVYEEEPGVEANKTFCMIPIEIVQDKSLKATEMMILSEILVLDHYHGEFFGSNQYLANLANLSKSRVSAILTDLGRRGYIKIILYRSPDTTRVWKRVIKPNVCKDAEVFNQQLDEIQKNKKRLLKRISKV</sequence>
<dbReference type="AlphaFoldDB" id="A0A382NR83"/>
<dbReference type="Gene3D" id="1.10.10.10">
    <property type="entry name" value="Winged helix-like DNA-binding domain superfamily/Winged helix DNA-binding domain"/>
    <property type="match status" value="1"/>
</dbReference>